<dbReference type="InterPro" id="IPR014710">
    <property type="entry name" value="RmlC-like_jellyroll"/>
</dbReference>
<dbReference type="EC" id="1.13.11.4" evidence="3"/>
<sequence>MTHANAAAVPTAEHNKLDAYYDTLKSENLGPLWVSLKGLVPSEPRPRAVPHVWQYAKVRPRLLEAGGLITAEEAERRVLVLENPGLVGASQITDTIYAGLQLILPGEVAPAHRHSQSALRFVIEGTGAYTAVDGERTTMHPGDFIITPAWTWHDHGSAADGPVVWMDGLDVPLVRFLGTGFREEHQELAQEITRAEGTSDAKFGSGLLPLDARVQHTSPIFNYPYARTRDALDRLARAEDPDPHVGHALRYVNPTNGDWAIPTIATSMRLLPAGVATRPYRSTDGAVLVLVEGSLKARIGETEFLLSPKDVAALPAWTDYRLEATADAVFFVYSDRPVHEKLGLWREHKG</sequence>
<accession>A0A9X9IAN3</accession>
<keyword evidence="1" id="KW-0223">Dioxygenase</keyword>
<dbReference type="Proteomes" id="UP000190508">
    <property type="component" value="Chromosome"/>
</dbReference>
<organism evidence="5 6">
    <name type="scientific">Xanthomonas citri pv. durantae</name>
    <dbReference type="NCBI Taxonomy" id="487862"/>
    <lineage>
        <taxon>Bacteria</taxon>
        <taxon>Pseudomonadati</taxon>
        <taxon>Pseudomonadota</taxon>
        <taxon>Gammaproteobacteria</taxon>
        <taxon>Lysobacterales</taxon>
        <taxon>Lysobacteraceae</taxon>
        <taxon>Xanthomonas</taxon>
    </lineage>
</organism>
<dbReference type="EMBL" id="CP066343">
    <property type="protein sequence ID" value="UVG56998.1"/>
    <property type="molecule type" value="Genomic_DNA"/>
</dbReference>
<dbReference type="InterPro" id="IPR047183">
    <property type="entry name" value="GDO-like"/>
</dbReference>
<protein>
    <recommendedName>
        <fullName evidence="3">Gentisate 1,2-dioxygenase</fullName>
        <ecNumber evidence="3">1.13.11.4</ecNumber>
    </recommendedName>
</protein>
<dbReference type="InterPro" id="IPR011051">
    <property type="entry name" value="RmlC_Cupin_sf"/>
</dbReference>
<dbReference type="InterPro" id="IPR011960">
    <property type="entry name" value="Gentisate_dOase"/>
</dbReference>
<dbReference type="SUPFAM" id="SSF51182">
    <property type="entry name" value="RmlC-like cupins"/>
    <property type="match status" value="1"/>
</dbReference>
<dbReference type="CDD" id="cd02216">
    <property type="entry name" value="cupin_GDO-like_N"/>
    <property type="match status" value="1"/>
</dbReference>
<dbReference type="AlphaFoldDB" id="A0A9X9IAN3"/>
<dbReference type="PANTHER" id="PTHR41517">
    <property type="entry name" value="1,2-DIOXYGENASE PROTEIN-RELATED"/>
    <property type="match status" value="1"/>
</dbReference>
<evidence type="ECO:0000313" key="5">
    <source>
        <dbReference type="EMBL" id="UVG56998.1"/>
    </source>
</evidence>
<dbReference type="CDD" id="cd06992">
    <property type="entry name" value="cupin_GDO-like_C"/>
    <property type="match status" value="1"/>
</dbReference>
<dbReference type="Gene3D" id="2.60.120.10">
    <property type="entry name" value="Jelly Rolls"/>
    <property type="match status" value="1"/>
</dbReference>
<gene>
    <name evidence="5" type="primary">gtdA</name>
    <name evidence="5" type="ORF">Xdur_011980</name>
</gene>
<evidence type="ECO:0000256" key="1">
    <source>
        <dbReference type="ARBA" id="ARBA00022964"/>
    </source>
</evidence>
<reference evidence="5" key="1">
    <citation type="submission" date="2020-12" db="EMBL/GenBank/DDBJ databases">
        <title>Complete genome investigation of Xanthomonas citri pv. durantae LMG696.</title>
        <authorList>
            <person name="Rana R."/>
            <person name="Bansal K."/>
            <person name="Patil P.B."/>
        </authorList>
    </citation>
    <scope>NUCLEOTIDE SEQUENCE</scope>
    <source>
        <strain evidence="5">LMG696</strain>
    </source>
</reference>
<dbReference type="GO" id="GO:0047922">
    <property type="term" value="F:gentisate 1,2-dioxygenase activity"/>
    <property type="evidence" value="ECO:0007669"/>
    <property type="project" value="UniProtKB-UniRule"/>
</dbReference>
<dbReference type="InterPro" id="IPR013096">
    <property type="entry name" value="Cupin_2"/>
</dbReference>
<evidence type="ECO:0000313" key="6">
    <source>
        <dbReference type="Proteomes" id="UP000190508"/>
    </source>
</evidence>
<evidence type="ECO:0000256" key="2">
    <source>
        <dbReference type="ARBA" id="ARBA00023002"/>
    </source>
</evidence>
<proteinExistence type="predicted"/>
<evidence type="ECO:0000259" key="4">
    <source>
        <dbReference type="Pfam" id="PF07883"/>
    </source>
</evidence>
<dbReference type="Pfam" id="PF07883">
    <property type="entry name" value="Cupin_2"/>
    <property type="match status" value="1"/>
</dbReference>
<dbReference type="NCBIfam" id="TIGR02272">
    <property type="entry name" value="gentisate_1_2"/>
    <property type="match status" value="1"/>
</dbReference>
<keyword evidence="2 5" id="KW-0560">Oxidoreductase</keyword>
<dbReference type="PANTHER" id="PTHR41517:SF1">
    <property type="entry name" value="CUPIN"/>
    <property type="match status" value="1"/>
</dbReference>
<evidence type="ECO:0000256" key="3">
    <source>
        <dbReference type="NCBIfam" id="TIGR02272"/>
    </source>
</evidence>
<feature type="domain" description="Cupin type-2" evidence="4">
    <location>
        <begin position="100"/>
        <end position="167"/>
    </location>
</feature>
<name>A0A9X9IAN3_XANCI</name>